<protein>
    <submittedName>
        <fullName evidence="2">Nitric oxide reductase NorB subunit apoprotein</fullName>
    </submittedName>
</protein>
<keyword evidence="3" id="KW-1185">Reference proteome</keyword>
<organism evidence="2 3">
    <name type="scientific">Sulfuritortus calidifontis</name>
    <dbReference type="NCBI Taxonomy" id="1914471"/>
    <lineage>
        <taxon>Bacteria</taxon>
        <taxon>Pseudomonadati</taxon>
        <taxon>Pseudomonadota</taxon>
        <taxon>Betaproteobacteria</taxon>
        <taxon>Nitrosomonadales</taxon>
        <taxon>Thiobacillaceae</taxon>
        <taxon>Sulfuritortus</taxon>
    </lineage>
</organism>
<dbReference type="Proteomes" id="UP000295135">
    <property type="component" value="Unassembled WGS sequence"/>
</dbReference>
<feature type="transmembrane region" description="Helical" evidence="1">
    <location>
        <begin position="143"/>
        <end position="164"/>
    </location>
</feature>
<keyword evidence="1" id="KW-0472">Membrane</keyword>
<dbReference type="GO" id="GO:0022904">
    <property type="term" value="P:respiratory electron transport chain"/>
    <property type="evidence" value="ECO:0007669"/>
    <property type="project" value="TreeGrafter"/>
</dbReference>
<feature type="transmembrane region" description="Helical" evidence="1">
    <location>
        <begin position="306"/>
        <end position="329"/>
    </location>
</feature>
<feature type="transmembrane region" description="Helical" evidence="1">
    <location>
        <begin position="349"/>
        <end position="369"/>
    </location>
</feature>
<dbReference type="Gene3D" id="1.20.210.10">
    <property type="entry name" value="Cytochrome c oxidase-like, subunit I domain"/>
    <property type="match status" value="1"/>
</dbReference>
<dbReference type="SUPFAM" id="SSF81442">
    <property type="entry name" value="Cytochrome c oxidase subunit I-like"/>
    <property type="match status" value="1"/>
</dbReference>
<name>A0A4R3K0Q7_9PROT</name>
<feature type="transmembrane region" description="Helical" evidence="1">
    <location>
        <begin position="95"/>
        <end position="118"/>
    </location>
</feature>
<dbReference type="GO" id="GO:0015990">
    <property type="term" value="P:electron transport coupled proton transport"/>
    <property type="evidence" value="ECO:0007669"/>
    <property type="project" value="TreeGrafter"/>
</dbReference>
<feature type="transmembrane region" description="Helical" evidence="1">
    <location>
        <begin position="62"/>
        <end position="83"/>
    </location>
</feature>
<dbReference type="GO" id="GO:0004129">
    <property type="term" value="F:cytochrome-c oxidase activity"/>
    <property type="evidence" value="ECO:0007669"/>
    <property type="project" value="InterPro"/>
</dbReference>
<dbReference type="Pfam" id="PF00115">
    <property type="entry name" value="COX1"/>
    <property type="match status" value="1"/>
</dbReference>
<keyword evidence="1" id="KW-0812">Transmembrane</keyword>
<dbReference type="PANTHER" id="PTHR10422">
    <property type="entry name" value="CYTOCHROME C OXIDASE SUBUNIT 1"/>
    <property type="match status" value="1"/>
</dbReference>
<dbReference type="AlphaFoldDB" id="A0A4R3K0Q7"/>
<dbReference type="GO" id="GO:0020037">
    <property type="term" value="F:heme binding"/>
    <property type="evidence" value="ECO:0007669"/>
    <property type="project" value="InterPro"/>
</dbReference>
<dbReference type="GO" id="GO:0009060">
    <property type="term" value="P:aerobic respiration"/>
    <property type="evidence" value="ECO:0007669"/>
    <property type="project" value="InterPro"/>
</dbReference>
<dbReference type="InterPro" id="IPR000883">
    <property type="entry name" value="Cyt_C_Oxase_1"/>
</dbReference>
<comment type="caution">
    <text evidence="2">The sequence shown here is derived from an EMBL/GenBank/DDBJ whole genome shotgun (WGS) entry which is preliminary data.</text>
</comment>
<feature type="transmembrane region" description="Helical" evidence="1">
    <location>
        <begin position="240"/>
        <end position="263"/>
    </location>
</feature>
<accession>A0A4R3K0Q7</accession>
<dbReference type="InterPro" id="IPR036927">
    <property type="entry name" value="Cyt_c_oxase-like_su1_sf"/>
</dbReference>
<evidence type="ECO:0000256" key="1">
    <source>
        <dbReference type="SAM" id="Phobius"/>
    </source>
</evidence>
<evidence type="ECO:0000313" key="2">
    <source>
        <dbReference type="EMBL" id="TCS73859.1"/>
    </source>
</evidence>
<keyword evidence="1" id="KW-1133">Transmembrane helix</keyword>
<dbReference type="EMBL" id="SLZY01000001">
    <property type="protein sequence ID" value="TCS73859.1"/>
    <property type="molecule type" value="Genomic_DNA"/>
</dbReference>
<feature type="transmembrane region" description="Helical" evidence="1">
    <location>
        <begin position="171"/>
        <end position="191"/>
    </location>
</feature>
<feature type="transmembrane region" description="Helical" evidence="1">
    <location>
        <begin position="447"/>
        <end position="464"/>
    </location>
</feature>
<gene>
    <name evidence="2" type="ORF">EDC61_10181</name>
</gene>
<feature type="transmembrane region" description="Helical" evidence="1">
    <location>
        <begin position="20"/>
        <end position="42"/>
    </location>
</feature>
<feature type="transmembrane region" description="Helical" evidence="1">
    <location>
        <begin position="389"/>
        <end position="409"/>
    </location>
</feature>
<dbReference type="PANTHER" id="PTHR10422:SF43">
    <property type="entry name" value="NITRIC OXIDE REDUCTASE SUBUNIT B"/>
    <property type="match status" value="1"/>
</dbReference>
<dbReference type="OrthoDB" id="9767153at2"/>
<feature type="transmembrane region" description="Helical" evidence="1">
    <location>
        <begin position="203"/>
        <end position="228"/>
    </location>
</feature>
<reference evidence="2 3" key="1">
    <citation type="submission" date="2019-03" db="EMBL/GenBank/DDBJ databases">
        <title>Genomic Encyclopedia of Type Strains, Phase IV (KMG-IV): sequencing the most valuable type-strain genomes for metagenomic binning, comparative biology and taxonomic classification.</title>
        <authorList>
            <person name="Goeker M."/>
        </authorList>
    </citation>
    <scope>NUCLEOTIDE SEQUENCE [LARGE SCALE GENOMIC DNA]</scope>
    <source>
        <strain evidence="2 3">DSM 103923</strain>
    </source>
</reference>
<dbReference type="RefSeq" id="WP_126459758.1">
    <property type="nucleotide sequence ID" value="NZ_AP018721.1"/>
</dbReference>
<evidence type="ECO:0000313" key="3">
    <source>
        <dbReference type="Proteomes" id="UP000295135"/>
    </source>
</evidence>
<sequence length="484" mass="53867">MAALGMLDSANLNGGQKLAVKYFTVAIALFGAQVLFGLLAGIQYLKPDFLYGVLDFSVNRMVHINAMVVWLLYGFIGSTYWLLEDESGHSVVGLALGNLIFWVLTLAVAVVVVVYLLIQVGPGDQSTIWLINEGREYIEAPRWADIGIVVSVLVFFFNVAATFAKGKYTGIGGVLVLDLVALAGLYLAGVFYTPNISVDQYWWWWVIHLWVEATWEVLVGCLMAYALIKTLGVRRKIVETWLYIEVALMFGSGILGLGHHYFWIGTPEYWFTIGGFFSALEPIPLVAMVVHSVFDSGVHKMKNTNHPALAWIIAHAFGNFFGAGVWGFMHTLPQINLYTHGTQWSASHGHLAFFGAYATLVIGFVYLALQKWRGNVWMSGGLADNGWKWKWALGLLHLGMIGMVMGLLISGYEQSQIERAIEGSTWTGYFAAQAHHWFQQGIYWRQIFGWVFAAGFVLLAWDLMTIGKRETRPALVVKEEAAAA</sequence>
<dbReference type="GO" id="GO:0016020">
    <property type="term" value="C:membrane"/>
    <property type="evidence" value="ECO:0007669"/>
    <property type="project" value="InterPro"/>
</dbReference>
<proteinExistence type="predicted"/>
<feature type="transmembrane region" description="Helical" evidence="1">
    <location>
        <begin position="269"/>
        <end position="294"/>
    </location>
</feature>